<dbReference type="InterPro" id="IPR030855">
    <property type="entry name" value="Bifunct_BirA"/>
</dbReference>
<dbReference type="CDD" id="cd16442">
    <property type="entry name" value="BPL"/>
    <property type="match status" value="1"/>
</dbReference>
<dbReference type="InterPro" id="IPR045864">
    <property type="entry name" value="aa-tRNA-synth_II/BPL/LPL"/>
</dbReference>
<reference evidence="4 5" key="1">
    <citation type="submission" date="2018-03" db="EMBL/GenBank/DDBJ databases">
        <title>Genome sequencing of Simplicispira sp.</title>
        <authorList>
            <person name="Kim S.-J."/>
            <person name="Heo J."/>
            <person name="Kwon S.-W."/>
        </authorList>
    </citation>
    <scope>NUCLEOTIDE SEQUENCE [LARGE SCALE GENOMIC DNA]</scope>
    <source>
        <strain evidence="4 5">SC1-8</strain>
    </source>
</reference>
<keyword evidence="2" id="KW-0805">Transcription regulation</keyword>
<protein>
    <recommendedName>
        <fullName evidence="2">Bifunctional ligase/repressor BirA</fullName>
    </recommendedName>
    <alternativeName>
        <fullName evidence="2">Biotin--[acetyl-CoA-carboxylase] ligase</fullName>
        <ecNumber evidence="2">6.3.4.15</ecNumber>
    </alternativeName>
    <alternativeName>
        <fullName evidence="2">Biotin--protein ligase</fullName>
    </alternativeName>
    <alternativeName>
        <fullName evidence="2">Biotin-[acetyl-CoA carboxylase] synthetase</fullName>
    </alternativeName>
</protein>
<dbReference type="KEGG" id="simp:C6571_12410"/>
<dbReference type="AlphaFoldDB" id="A0A2S0N1F8"/>
<dbReference type="InterPro" id="IPR013196">
    <property type="entry name" value="HTH_11"/>
</dbReference>
<comment type="similarity">
    <text evidence="2">Belongs to the biotin--protein ligase family.</text>
</comment>
<keyword evidence="2" id="KW-0238">DNA-binding</keyword>
<dbReference type="Proteomes" id="UP000239326">
    <property type="component" value="Chromosome"/>
</dbReference>
<gene>
    <name evidence="2" type="primary">birA</name>
    <name evidence="4" type="ORF">C6571_12410</name>
</gene>
<dbReference type="GO" id="GO:0004077">
    <property type="term" value="F:biotin--[biotin carboxyl-carrier protein] ligase activity"/>
    <property type="evidence" value="ECO:0007669"/>
    <property type="project" value="UniProtKB-UniRule"/>
</dbReference>
<feature type="binding site" evidence="2">
    <location>
        <position position="115"/>
    </location>
    <ligand>
        <name>biotin</name>
        <dbReference type="ChEBI" id="CHEBI:57586"/>
    </ligand>
</feature>
<dbReference type="SUPFAM" id="SSF50037">
    <property type="entry name" value="C-terminal domain of transcriptional repressors"/>
    <property type="match status" value="1"/>
</dbReference>
<dbReference type="InterPro" id="IPR036390">
    <property type="entry name" value="WH_DNA-bd_sf"/>
</dbReference>
<keyword evidence="2" id="KW-0067">ATP-binding</keyword>
<dbReference type="PANTHER" id="PTHR12835">
    <property type="entry name" value="BIOTIN PROTEIN LIGASE"/>
    <property type="match status" value="1"/>
</dbReference>
<organism evidence="4 5">
    <name type="scientific">Simplicispira suum</name>
    <dbReference type="NCBI Taxonomy" id="2109915"/>
    <lineage>
        <taxon>Bacteria</taxon>
        <taxon>Pseudomonadati</taxon>
        <taxon>Pseudomonadota</taxon>
        <taxon>Betaproteobacteria</taxon>
        <taxon>Burkholderiales</taxon>
        <taxon>Comamonadaceae</taxon>
        <taxon>Simplicispira</taxon>
    </lineage>
</organism>
<comment type="catalytic activity">
    <reaction evidence="2">
        <text>biotin + L-lysyl-[protein] + ATP = N(6)-biotinyl-L-lysyl-[protein] + AMP + diphosphate + H(+)</text>
        <dbReference type="Rhea" id="RHEA:11756"/>
        <dbReference type="Rhea" id="RHEA-COMP:9752"/>
        <dbReference type="Rhea" id="RHEA-COMP:10505"/>
        <dbReference type="ChEBI" id="CHEBI:15378"/>
        <dbReference type="ChEBI" id="CHEBI:29969"/>
        <dbReference type="ChEBI" id="CHEBI:30616"/>
        <dbReference type="ChEBI" id="CHEBI:33019"/>
        <dbReference type="ChEBI" id="CHEBI:57586"/>
        <dbReference type="ChEBI" id="CHEBI:83144"/>
        <dbReference type="ChEBI" id="CHEBI:456215"/>
        <dbReference type="EC" id="6.3.4.15"/>
    </reaction>
</comment>
<dbReference type="Pfam" id="PF08279">
    <property type="entry name" value="HTH_11"/>
    <property type="match status" value="1"/>
</dbReference>
<proteinExistence type="inferred from homology"/>
<dbReference type="InterPro" id="IPR036388">
    <property type="entry name" value="WH-like_DNA-bd_sf"/>
</dbReference>
<dbReference type="RefSeq" id="WP_106446957.1">
    <property type="nucleotide sequence ID" value="NZ_CP027669.1"/>
</dbReference>
<dbReference type="GO" id="GO:0005737">
    <property type="term" value="C:cytoplasm"/>
    <property type="evidence" value="ECO:0007669"/>
    <property type="project" value="TreeGrafter"/>
</dbReference>
<dbReference type="Pfam" id="PF03099">
    <property type="entry name" value="BPL_LplA_LipB"/>
    <property type="match status" value="1"/>
</dbReference>
<dbReference type="EC" id="6.3.4.15" evidence="2"/>
<dbReference type="NCBIfam" id="TIGR00121">
    <property type="entry name" value="birA_ligase"/>
    <property type="match status" value="1"/>
</dbReference>
<dbReference type="GO" id="GO:0003677">
    <property type="term" value="F:DNA binding"/>
    <property type="evidence" value="ECO:0007669"/>
    <property type="project" value="UniProtKB-UniRule"/>
</dbReference>
<dbReference type="SUPFAM" id="SSF55681">
    <property type="entry name" value="Class II aaRS and biotin synthetases"/>
    <property type="match status" value="1"/>
</dbReference>
<evidence type="ECO:0000313" key="5">
    <source>
        <dbReference type="Proteomes" id="UP000239326"/>
    </source>
</evidence>
<evidence type="ECO:0000256" key="2">
    <source>
        <dbReference type="HAMAP-Rule" id="MF_00978"/>
    </source>
</evidence>
<dbReference type="OrthoDB" id="9807064at2"/>
<evidence type="ECO:0000259" key="3">
    <source>
        <dbReference type="PROSITE" id="PS51733"/>
    </source>
</evidence>
<feature type="DNA-binding region" description="H-T-H motif" evidence="2">
    <location>
        <begin position="22"/>
        <end position="41"/>
    </location>
</feature>
<accession>A0A2S0N1F8</accession>
<dbReference type="Gene3D" id="3.30.930.10">
    <property type="entry name" value="Bira Bifunctional Protein, Domain 2"/>
    <property type="match status" value="1"/>
</dbReference>
<dbReference type="PANTHER" id="PTHR12835:SF5">
    <property type="entry name" value="BIOTIN--PROTEIN LIGASE"/>
    <property type="match status" value="1"/>
</dbReference>
<feature type="binding site" evidence="2">
    <location>
        <begin position="119"/>
        <end position="121"/>
    </location>
    <ligand>
        <name>biotin</name>
        <dbReference type="ChEBI" id="CHEBI:57586"/>
    </ligand>
</feature>
<name>A0A2S0N1F8_9BURK</name>
<feature type="binding site" evidence="2">
    <location>
        <position position="186"/>
    </location>
    <ligand>
        <name>biotin</name>
        <dbReference type="ChEBI" id="CHEBI:57586"/>
    </ligand>
</feature>
<evidence type="ECO:0000256" key="1">
    <source>
        <dbReference type="ARBA" id="ARBA00022598"/>
    </source>
</evidence>
<dbReference type="InterPro" id="IPR004143">
    <property type="entry name" value="BPL_LPL_catalytic"/>
</dbReference>
<dbReference type="EMBL" id="CP027669">
    <property type="protein sequence ID" value="AVO41980.1"/>
    <property type="molecule type" value="Genomic_DNA"/>
</dbReference>
<dbReference type="PROSITE" id="PS51733">
    <property type="entry name" value="BPL_LPL_CATALYTIC"/>
    <property type="match status" value="1"/>
</dbReference>
<dbReference type="GO" id="GO:0005524">
    <property type="term" value="F:ATP binding"/>
    <property type="evidence" value="ECO:0007669"/>
    <property type="project" value="UniProtKB-UniRule"/>
</dbReference>
<keyword evidence="2" id="KW-0804">Transcription</keyword>
<keyword evidence="2" id="KW-0092">Biotin</keyword>
<comment type="function">
    <text evidence="2">Acts both as a biotin--[acetyl-CoA-carboxylase] ligase and a repressor.</text>
</comment>
<comment type="caution">
    <text evidence="2">Lacks conserved residue(s) required for the propagation of feature annotation.</text>
</comment>
<dbReference type="Gene3D" id="2.30.30.100">
    <property type="match status" value="1"/>
</dbReference>
<dbReference type="InterPro" id="IPR008988">
    <property type="entry name" value="Transcriptional_repressor_C"/>
</dbReference>
<dbReference type="GO" id="GO:0006355">
    <property type="term" value="P:regulation of DNA-templated transcription"/>
    <property type="evidence" value="ECO:0007669"/>
    <property type="project" value="UniProtKB-UniRule"/>
</dbReference>
<evidence type="ECO:0000313" key="4">
    <source>
        <dbReference type="EMBL" id="AVO41980.1"/>
    </source>
</evidence>
<dbReference type="HAMAP" id="MF_00978">
    <property type="entry name" value="Bifunct_BirA"/>
    <property type="match status" value="1"/>
</dbReference>
<feature type="domain" description="BPL/LPL catalytic" evidence="3">
    <location>
        <begin position="79"/>
        <end position="259"/>
    </location>
</feature>
<sequence>MQPDPPARELLRQLATGNPVSGEALATQLGVTRAAVWKQIDALRAMGLPIEARSRAGYRMPWPMQLLQVPSIVSKLGTAAGAPVHLYWELDSTQDELARLLPDAPDLTVVLAERQTLGRGRRSHAWLSPPGLGITLSCLTHFAGGPARLSGLSIAMGVCVVQALTCAGVPGLQLKWPNDVVAAQGKLAGILIEVSGEYDGPSVVRVGVGLNVRLSPAVHGTLDQPAADLATLCGGTPPDRNELAARIIASLRIGLLRFEQEGLAPFAQDFAHMDWLAGKPLSVHGPQGMQSGIGRGIDARGALCVEIDGRIRSVYSDKVSVRIQPG</sequence>
<dbReference type="Gene3D" id="1.10.10.10">
    <property type="entry name" value="Winged helix-like DNA-binding domain superfamily/Winged helix DNA-binding domain"/>
    <property type="match status" value="1"/>
</dbReference>
<dbReference type="InterPro" id="IPR004408">
    <property type="entry name" value="Biotin_CoA_COase_ligase"/>
</dbReference>
<keyword evidence="5" id="KW-1185">Reference proteome</keyword>
<dbReference type="SUPFAM" id="SSF46785">
    <property type="entry name" value="Winged helix' DNA-binding domain"/>
    <property type="match status" value="1"/>
</dbReference>
<keyword evidence="2" id="KW-0547">Nucleotide-binding</keyword>
<keyword evidence="2" id="KW-0678">Repressor</keyword>
<keyword evidence="1 2" id="KW-0436">Ligase</keyword>